<protein>
    <submittedName>
        <fullName evidence="1">YheC/D like ATP-grasp</fullName>
    </submittedName>
</protein>
<name>A0A1N7IT71_9BACL</name>
<dbReference type="SUPFAM" id="SSF56059">
    <property type="entry name" value="Glutathione synthetase ATP-binding domain-like"/>
    <property type="match status" value="1"/>
</dbReference>
<sequence>MSIRVLRRKIVITEALTSHSSLRKYVPESRWFNAKNLSEMLNRYSTVFIKPDTGCQGNGIIRVKRISKKRFQICIDRNCRKIQQEDLLPAIRKKMRSSSSYLIQRGIDLARYKGRPIDFRILMQKPRKHWEISGRVVRVAASGRFLTNWHKGGHAATVEKVLKRVLDRKSKISRIDRQLDRLSRTMAEVLDRRFPGIRELGLDIALDRSGLLWILEANTGPAYFLFKELKDKSMYKRIRRNHKYIKRVYS</sequence>
<dbReference type="AlphaFoldDB" id="A0A1N7IT71"/>
<dbReference type="EMBL" id="FTOD01000001">
    <property type="protein sequence ID" value="SIS40274.1"/>
    <property type="molecule type" value="Genomic_DNA"/>
</dbReference>
<proteinExistence type="predicted"/>
<evidence type="ECO:0000313" key="2">
    <source>
        <dbReference type="Proteomes" id="UP000186795"/>
    </source>
</evidence>
<evidence type="ECO:0000313" key="1">
    <source>
        <dbReference type="EMBL" id="SIS40274.1"/>
    </source>
</evidence>
<accession>A0A1N7IT71</accession>
<organism evidence="1 2">
    <name type="scientific">Kroppenstedtia eburnea</name>
    <dbReference type="NCBI Taxonomy" id="714067"/>
    <lineage>
        <taxon>Bacteria</taxon>
        <taxon>Bacillati</taxon>
        <taxon>Bacillota</taxon>
        <taxon>Bacilli</taxon>
        <taxon>Bacillales</taxon>
        <taxon>Thermoactinomycetaceae</taxon>
        <taxon>Kroppenstedtia</taxon>
    </lineage>
</organism>
<dbReference type="RefSeq" id="WP_076523006.1">
    <property type="nucleotide sequence ID" value="NZ_CP048103.1"/>
</dbReference>
<dbReference type="InterPro" id="IPR026838">
    <property type="entry name" value="YheC/D"/>
</dbReference>
<dbReference type="Gene3D" id="3.30.470.20">
    <property type="entry name" value="ATP-grasp fold, B domain"/>
    <property type="match status" value="1"/>
</dbReference>
<reference evidence="2" key="1">
    <citation type="submission" date="2017-01" db="EMBL/GenBank/DDBJ databases">
        <authorList>
            <person name="Varghese N."/>
            <person name="Submissions S."/>
        </authorList>
    </citation>
    <scope>NUCLEOTIDE SEQUENCE [LARGE SCALE GENOMIC DNA]</scope>
    <source>
        <strain evidence="2">DSM 45196</strain>
    </source>
</reference>
<dbReference type="OrthoDB" id="7869153at2"/>
<gene>
    <name evidence="1" type="ORF">SAMN05421790_101339</name>
</gene>
<dbReference type="Pfam" id="PF14398">
    <property type="entry name" value="ATPgrasp_YheCD"/>
    <property type="match status" value="1"/>
</dbReference>
<dbReference type="Proteomes" id="UP000186795">
    <property type="component" value="Unassembled WGS sequence"/>
</dbReference>
<keyword evidence="2" id="KW-1185">Reference proteome</keyword>